<keyword evidence="2" id="KW-0678">Repressor</keyword>
<sequence length="465" mass="52753">MAVEVSSMSSVLAFQTQIASVMEVFANAAVAEICKVVEVSYTELQMEMLKSQKENNLLKRRLKMIEMRESFYKRASKLKDSAGGEGGRVRVKIGTTESERPPHEEALPHDPVTHTPAQQECVMECVEQDVQSDILMLKQERTENVNKVQETEIGDTTGKENVLQHDSLQQQESEEDRDFLKEEDRKERGDAAAHDGSCADEGTSSVEADDIAVADASWENNMFDSSPHNLPYSGADVSAGTSINDYFMHRDAVCSYSTELGSVSNASFPEGHFPHSDERIVSESHAGTFKPDRTFLHRYFQEHVSEGHLGMELNSLLILLEAAEYLERRDREAEHGYASVLPYSSDFNRKKKAQLLSRRPSSSGNSRSSHNELEKHRRAKLRLYLEQLKQLVPLGPDSTRHTTLSLLKRARMHIKKLEEQDKKAVNVKEQLQREHRYLKRRLEQLSLQRIRTDSMGSTISTDSEQ</sequence>
<dbReference type="SMART" id="SM00353">
    <property type="entry name" value="HLH"/>
    <property type="match status" value="1"/>
</dbReference>
<protein>
    <submittedName>
        <fullName evidence="10">Max dimerization protein 4</fullName>
    </submittedName>
</protein>
<dbReference type="SUPFAM" id="SSF47459">
    <property type="entry name" value="HLH, helix-loop-helix DNA-binding domain"/>
    <property type="match status" value="1"/>
</dbReference>
<evidence type="ECO:0000256" key="3">
    <source>
        <dbReference type="ARBA" id="ARBA00023015"/>
    </source>
</evidence>
<evidence type="ECO:0000256" key="2">
    <source>
        <dbReference type="ARBA" id="ARBA00022491"/>
    </source>
</evidence>
<feature type="compositionally biased region" description="Low complexity" evidence="8">
    <location>
        <begin position="357"/>
        <end position="368"/>
    </location>
</feature>
<evidence type="ECO:0000256" key="4">
    <source>
        <dbReference type="ARBA" id="ARBA00023125"/>
    </source>
</evidence>
<name>A0A8J4TG51_CLAMG</name>
<keyword evidence="7" id="KW-0175">Coiled coil</keyword>
<dbReference type="Pfam" id="PF00010">
    <property type="entry name" value="HLH"/>
    <property type="match status" value="1"/>
</dbReference>
<comment type="caution">
    <text evidence="10">The sequence shown here is derived from an EMBL/GenBank/DDBJ whole genome shotgun (WGS) entry which is preliminary data.</text>
</comment>
<dbReference type="GO" id="GO:0046983">
    <property type="term" value="F:protein dimerization activity"/>
    <property type="evidence" value="ECO:0007669"/>
    <property type="project" value="InterPro"/>
</dbReference>
<dbReference type="Proteomes" id="UP000727407">
    <property type="component" value="Unassembled WGS sequence"/>
</dbReference>
<dbReference type="GO" id="GO:0005634">
    <property type="term" value="C:nucleus"/>
    <property type="evidence" value="ECO:0007669"/>
    <property type="project" value="UniProtKB-SubCell"/>
</dbReference>
<keyword evidence="4" id="KW-0238">DNA-binding</keyword>
<dbReference type="Gene3D" id="4.10.280.10">
    <property type="entry name" value="Helix-loop-helix DNA-binding domain"/>
    <property type="match status" value="1"/>
</dbReference>
<proteinExistence type="predicted"/>
<dbReference type="PANTHER" id="PTHR11969:SF4">
    <property type="entry name" value="MAX DIMERIZATION PROTEIN 4"/>
    <property type="match status" value="1"/>
</dbReference>
<evidence type="ECO:0000256" key="6">
    <source>
        <dbReference type="ARBA" id="ARBA00023242"/>
    </source>
</evidence>
<accession>A0A8J4TG51</accession>
<evidence type="ECO:0000259" key="9">
    <source>
        <dbReference type="PROSITE" id="PS50888"/>
    </source>
</evidence>
<feature type="domain" description="BHLH" evidence="9">
    <location>
        <begin position="365"/>
        <end position="417"/>
    </location>
</feature>
<dbReference type="InterPro" id="IPR011598">
    <property type="entry name" value="bHLH_dom"/>
</dbReference>
<dbReference type="AlphaFoldDB" id="A0A8J4TG51"/>
<dbReference type="GO" id="GO:0000981">
    <property type="term" value="F:DNA-binding transcription factor activity, RNA polymerase II-specific"/>
    <property type="evidence" value="ECO:0007669"/>
    <property type="project" value="TreeGrafter"/>
</dbReference>
<dbReference type="GO" id="GO:0000978">
    <property type="term" value="F:RNA polymerase II cis-regulatory region sequence-specific DNA binding"/>
    <property type="evidence" value="ECO:0007669"/>
    <property type="project" value="TreeGrafter"/>
</dbReference>
<evidence type="ECO:0000256" key="8">
    <source>
        <dbReference type="SAM" id="MobiDB-lite"/>
    </source>
</evidence>
<keyword evidence="5" id="KW-0804">Transcription</keyword>
<organism evidence="10 11">
    <name type="scientific">Clarias magur</name>
    <name type="common">Asian catfish</name>
    <name type="synonym">Macropteronotus magur</name>
    <dbReference type="NCBI Taxonomy" id="1594786"/>
    <lineage>
        <taxon>Eukaryota</taxon>
        <taxon>Metazoa</taxon>
        <taxon>Chordata</taxon>
        <taxon>Craniata</taxon>
        <taxon>Vertebrata</taxon>
        <taxon>Euteleostomi</taxon>
        <taxon>Actinopterygii</taxon>
        <taxon>Neopterygii</taxon>
        <taxon>Teleostei</taxon>
        <taxon>Ostariophysi</taxon>
        <taxon>Siluriformes</taxon>
        <taxon>Clariidae</taxon>
        <taxon>Clarias</taxon>
    </lineage>
</organism>
<dbReference type="InterPro" id="IPR036638">
    <property type="entry name" value="HLH_DNA-bd_sf"/>
</dbReference>
<feature type="coiled-coil region" evidence="7">
    <location>
        <begin position="414"/>
        <end position="448"/>
    </location>
</feature>
<feature type="region of interest" description="Disordered" evidence="8">
    <location>
        <begin position="352"/>
        <end position="375"/>
    </location>
</feature>
<dbReference type="PANTHER" id="PTHR11969">
    <property type="entry name" value="MAX DIMERIZATION, MAD"/>
    <property type="match status" value="1"/>
</dbReference>
<dbReference type="EMBL" id="QNUK01000718">
    <property type="protein sequence ID" value="KAF5890153.1"/>
    <property type="molecule type" value="Genomic_DNA"/>
</dbReference>
<dbReference type="OrthoDB" id="5920083at2759"/>
<keyword evidence="11" id="KW-1185">Reference proteome</keyword>
<evidence type="ECO:0000256" key="7">
    <source>
        <dbReference type="SAM" id="Coils"/>
    </source>
</evidence>
<reference evidence="10" key="1">
    <citation type="submission" date="2020-07" db="EMBL/GenBank/DDBJ databases">
        <title>Clarias magur genome sequencing, assembly and annotation.</title>
        <authorList>
            <person name="Kushwaha B."/>
            <person name="Kumar R."/>
            <person name="Das P."/>
            <person name="Joshi C.G."/>
            <person name="Kumar D."/>
            <person name="Nagpure N.S."/>
            <person name="Pandey M."/>
            <person name="Agarwal S."/>
            <person name="Srivastava S."/>
            <person name="Singh M."/>
            <person name="Sahoo L."/>
            <person name="Jayasankar P."/>
            <person name="Meher P.K."/>
            <person name="Koringa P.G."/>
            <person name="Iquebal M.A."/>
            <person name="Das S.P."/>
            <person name="Bit A."/>
            <person name="Patnaik S."/>
            <person name="Patel N."/>
            <person name="Shah T.M."/>
            <person name="Hinsu A."/>
            <person name="Jena J.K."/>
        </authorList>
    </citation>
    <scope>NUCLEOTIDE SEQUENCE</scope>
    <source>
        <strain evidence="10">CIFAMagur01</strain>
        <tissue evidence="10">Testis</tissue>
    </source>
</reference>
<evidence type="ECO:0000313" key="11">
    <source>
        <dbReference type="Proteomes" id="UP000727407"/>
    </source>
</evidence>
<evidence type="ECO:0000256" key="1">
    <source>
        <dbReference type="ARBA" id="ARBA00004123"/>
    </source>
</evidence>
<feature type="compositionally biased region" description="Basic and acidic residues" evidence="8">
    <location>
        <begin position="178"/>
        <end position="193"/>
    </location>
</feature>
<gene>
    <name evidence="10" type="ORF">DAT39_020145</name>
</gene>
<evidence type="ECO:0000256" key="5">
    <source>
        <dbReference type="ARBA" id="ARBA00023163"/>
    </source>
</evidence>
<feature type="non-terminal residue" evidence="10">
    <location>
        <position position="1"/>
    </location>
</feature>
<keyword evidence="6" id="KW-0539">Nucleus</keyword>
<keyword evidence="3" id="KW-0805">Transcription regulation</keyword>
<dbReference type="FunFam" id="4.10.280.10:FF:000014">
    <property type="entry name" value="Max dimerization protein 1"/>
    <property type="match status" value="1"/>
</dbReference>
<feature type="region of interest" description="Disordered" evidence="8">
    <location>
        <begin position="146"/>
        <end position="206"/>
    </location>
</feature>
<comment type="subcellular location">
    <subcellularLocation>
        <location evidence="1">Nucleus</location>
    </subcellularLocation>
</comment>
<dbReference type="CDD" id="cd18929">
    <property type="entry name" value="bHLHzip_Mad4"/>
    <property type="match status" value="1"/>
</dbReference>
<dbReference type="PROSITE" id="PS50888">
    <property type="entry name" value="BHLH"/>
    <property type="match status" value="1"/>
</dbReference>
<evidence type="ECO:0000313" key="10">
    <source>
        <dbReference type="EMBL" id="KAF5890153.1"/>
    </source>
</evidence>